<dbReference type="GO" id="GO:0004045">
    <property type="term" value="F:peptidyl-tRNA hydrolase activity"/>
    <property type="evidence" value="ECO:0007669"/>
    <property type="project" value="TreeGrafter"/>
</dbReference>
<dbReference type="RefSeq" id="WP_057505515.1">
    <property type="nucleotide sequence ID" value="NZ_LLXS01000004.1"/>
</dbReference>
<keyword evidence="3" id="KW-1185">Reference proteome</keyword>
<dbReference type="PANTHER" id="PTHR47814">
    <property type="entry name" value="PEPTIDYL-TRNA HYDROLASE ARFB"/>
    <property type="match status" value="1"/>
</dbReference>
<keyword evidence="2" id="KW-0378">Hydrolase</keyword>
<dbReference type="GO" id="GO:0072344">
    <property type="term" value="P:rescue of stalled ribosome"/>
    <property type="evidence" value="ECO:0007669"/>
    <property type="project" value="TreeGrafter"/>
</dbReference>
<dbReference type="NCBIfam" id="NF006718">
    <property type="entry name" value="PRK09256.1"/>
    <property type="match status" value="1"/>
</dbReference>
<dbReference type="FunFam" id="3.30.160.20:FF:000046">
    <property type="entry name" value="Peptidyl-tRNA hydrolase ICT1"/>
    <property type="match status" value="1"/>
</dbReference>
<protein>
    <submittedName>
        <fullName evidence="2">Peptidyl-tRNA hydrolase</fullName>
    </submittedName>
</protein>
<reference evidence="2 3" key="1">
    <citation type="submission" date="2015-10" db="EMBL/GenBank/DDBJ databases">
        <title>Genome sequencing and analysis of members of genus Stenotrophomonas.</title>
        <authorList>
            <person name="Patil P.P."/>
            <person name="Midha S."/>
            <person name="Patil P.B."/>
        </authorList>
    </citation>
    <scope>NUCLEOTIDE SEQUENCE [LARGE SCALE GENOMIC DNA]</scope>
    <source>
        <strain evidence="2 3">JCM 9942</strain>
    </source>
</reference>
<comment type="caution">
    <text evidence="2">The sequence shown here is derived from an EMBL/GenBank/DDBJ whole genome shotgun (WGS) entry which is preliminary data.</text>
</comment>
<accession>A0A0R0AXH2</accession>
<evidence type="ECO:0000313" key="2">
    <source>
        <dbReference type="EMBL" id="KRG45155.1"/>
    </source>
</evidence>
<dbReference type="GO" id="GO:0043022">
    <property type="term" value="F:ribosome binding"/>
    <property type="evidence" value="ECO:0007669"/>
    <property type="project" value="TreeGrafter"/>
</dbReference>
<dbReference type="Pfam" id="PF00472">
    <property type="entry name" value="RF-1"/>
    <property type="match status" value="1"/>
</dbReference>
<dbReference type="GO" id="GO:0003747">
    <property type="term" value="F:translation release factor activity"/>
    <property type="evidence" value="ECO:0007669"/>
    <property type="project" value="InterPro"/>
</dbReference>
<sequence>MARDRIEISEQLAIPETEIVERFVRASGAGGQNVNKVSTAVELRFDIAASPSLPEPLRARLLARRDRRMTGEGVLVIDAQRFRTQDRNRQDARERLVSFIQAGLSVPKARVATKPTYGSKLRRLDEKKGRAQVKRGRSQRNWE</sequence>
<proteinExistence type="predicted"/>
<dbReference type="Gene3D" id="3.30.160.20">
    <property type="match status" value="1"/>
</dbReference>
<dbReference type="InterPro" id="IPR000352">
    <property type="entry name" value="Pep_chain_release_fac_I"/>
</dbReference>
<gene>
    <name evidence="2" type="ORF">ARC78_02915</name>
</gene>
<dbReference type="EMBL" id="LLXS01000004">
    <property type="protein sequence ID" value="KRG45155.1"/>
    <property type="molecule type" value="Genomic_DNA"/>
</dbReference>
<dbReference type="PROSITE" id="PS00745">
    <property type="entry name" value="RF_PROK_I"/>
    <property type="match status" value="1"/>
</dbReference>
<dbReference type="AlphaFoldDB" id="A0A0R0AXH2"/>
<evidence type="ECO:0000313" key="3">
    <source>
        <dbReference type="Proteomes" id="UP000050836"/>
    </source>
</evidence>
<organism evidence="2 3">
    <name type="scientific">Stenotrophomonas pictorum JCM 9942</name>
    <dbReference type="NCBI Taxonomy" id="1236960"/>
    <lineage>
        <taxon>Bacteria</taxon>
        <taxon>Pseudomonadati</taxon>
        <taxon>Pseudomonadota</taxon>
        <taxon>Gammaproteobacteria</taxon>
        <taxon>Lysobacterales</taxon>
        <taxon>Lysobacteraceae</taxon>
        <taxon>Stenotrophomonas</taxon>
    </lineage>
</organism>
<name>A0A0R0AXH2_9GAMM</name>
<feature type="domain" description="Prokaryotic-type class I peptide chain release factors" evidence="1">
    <location>
        <begin position="25"/>
        <end position="41"/>
    </location>
</feature>
<dbReference type="PANTHER" id="PTHR47814:SF1">
    <property type="entry name" value="PEPTIDYL-TRNA HYDROLASE ARFB"/>
    <property type="match status" value="1"/>
</dbReference>
<dbReference type="Proteomes" id="UP000050836">
    <property type="component" value="Unassembled WGS sequence"/>
</dbReference>
<evidence type="ECO:0000259" key="1">
    <source>
        <dbReference type="PROSITE" id="PS00745"/>
    </source>
</evidence>
<dbReference type="SUPFAM" id="SSF110916">
    <property type="entry name" value="Peptidyl-tRNA hydrolase domain-like"/>
    <property type="match status" value="1"/>
</dbReference>